<reference evidence="10" key="2">
    <citation type="journal article" date="2021" name="PeerJ">
        <title>Extensive microbial diversity within the chicken gut microbiome revealed by metagenomics and culture.</title>
        <authorList>
            <person name="Gilroy R."/>
            <person name="Ravi A."/>
            <person name="Getino M."/>
            <person name="Pursley I."/>
            <person name="Horton D.L."/>
            <person name="Alikhan N.F."/>
            <person name="Baker D."/>
            <person name="Gharbi K."/>
            <person name="Hall N."/>
            <person name="Watson M."/>
            <person name="Adriaenssens E.M."/>
            <person name="Foster-Nyarko E."/>
            <person name="Jarju S."/>
            <person name="Secka A."/>
            <person name="Antonio M."/>
            <person name="Oren A."/>
            <person name="Chaudhuri R.R."/>
            <person name="La Ragione R."/>
            <person name="Hildebrand F."/>
            <person name="Pallen M.J."/>
        </authorList>
    </citation>
    <scope>NUCLEOTIDE SEQUENCE</scope>
    <source>
        <strain evidence="10">10192</strain>
    </source>
</reference>
<accession>A0A9D9DP50</accession>
<name>A0A9D9DP50_9BACT</name>
<dbReference type="SUPFAM" id="SSF54637">
    <property type="entry name" value="Thioesterase/thiol ester dehydrase-isomerase"/>
    <property type="match status" value="2"/>
</dbReference>
<dbReference type="AlphaFoldDB" id="A0A9D9DP50"/>
<dbReference type="GO" id="GO:0016297">
    <property type="term" value="F:fatty acyl-[ACP] hydrolase activity"/>
    <property type="evidence" value="ECO:0007669"/>
    <property type="project" value="InterPro"/>
</dbReference>
<reference evidence="10" key="1">
    <citation type="submission" date="2020-10" db="EMBL/GenBank/DDBJ databases">
        <authorList>
            <person name="Gilroy R."/>
        </authorList>
    </citation>
    <scope>NUCLEOTIDE SEQUENCE</scope>
    <source>
        <strain evidence="10">10192</strain>
    </source>
</reference>
<evidence type="ECO:0000259" key="8">
    <source>
        <dbReference type="Pfam" id="PF01643"/>
    </source>
</evidence>
<dbReference type="Proteomes" id="UP000823632">
    <property type="component" value="Unassembled WGS sequence"/>
</dbReference>
<dbReference type="InterPro" id="IPR045023">
    <property type="entry name" value="FATA/B"/>
</dbReference>
<evidence type="ECO:0000256" key="1">
    <source>
        <dbReference type="ARBA" id="ARBA00006500"/>
    </source>
</evidence>
<evidence type="ECO:0000256" key="2">
    <source>
        <dbReference type="ARBA" id="ARBA00022516"/>
    </source>
</evidence>
<keyword evidence="2" id="KW-0444">Lipid biosynthesis</keyword>
<dbReference type="Gene3D" id="3.10.129.10">
    <property type="entry name" value="Hotdog Thioesterase"/>
    <property type="match status" value="1"/>
</dbReference>
<dbReference type="InterPro" id="IPR002864">
    <property type="entry name" value="Acyl-ACP_thioesterase_NHD"/>
</dbReference>
<protein>
    <recommendedName>
        <fullName evidence="12">Acyl-ACP thioesterase</fullName>
    </recommendedName>
</protein>
<keyword evidence="6" id="KW-0443">Lipid metabolism</keyword>
<evidence type="ECO:0000313" key="10">
    <source>
        <dbReference type="EMBL" id="MBO8430946.1"/>
    </source>
</evidence>
<evidence type="ECO:0000256" key="5">
    <source>
        <dbReference type="ARBA" id="ARBA00022946"/>
    </source>
</evidence>
<dbReference type="InterPro" id="IPR049427">
    <property type="entry name" value="Acyl-ACP_TE_C"/>
</dbReference>
<dbReference type="Pfam" id="PF01643">
    <property type="entry name" value="Acyl-ACP_TE"/>
    <property type="match status" value="1"/>
</dbReference>
<evidence type="ECO:0008006" key="12">
    <source>
        <dbReference type="Google" id="ProtNLM"/>
    </source>
</evidence>
<feature type="domain" description="Acyl-ACP thioesterase N-terminal hotdog" evidence="8">
    <location>
        <begin position="5"/>
        <end position="123"/>
    </location>
</feature>
<dbReference type="EMBL" id="JADIND010000130">
    <property type="protein sequence ID" value="MBO8430946.1"/>
    <property type="molecule type" value="Genomic_DNA"/>
</dbReference>
<dbReference type="PANTHER" id="PTHR31727:SF6">
    <property type="entry name" value="OLEOYL-ACYL CARRIER PROTEIN THIOESTERASE 1, CHLOROPLASTIC"/>
    <property type="match status" value="1"/>
</dbReference>
<gene>
    <name evidence="10" type="ORF">IAC76_06115</name>
</gene>
<comment type="similarity">
    <text evidence="1">Belongs to the acyl-ACP thioesterase family.</text>
</comment>
<comment type="caution">
    <text evidence="10">The sequence shown here is derived from an EMBL/GenBank/DDBJ whole genome shotgun (WGS) entry which is preliminary data.</text>
</comment>
<proteinExistence type="inferred from homology"/>
<feature type="domain" description="Acyl-ACP thioesterase-like C-terminal" evidence="9">
    <location>
        <begin position="153"/>
        <end position="244"/>
    </location>
</feature>
<evidence type="ECO:0000256" key="3">
    <source>
        <dbReference type="ARBA" id="ARBA00022801"/>
    </source>
</evidence>
<dbReference type="GO" id="GO:0000036">
    <property type="term" value="F:acyl carrier activity"/>
    <property type="evidence" value="ECO:0007669"/>
    <property type="project" value="TreeGrafter"/>
</dbReference>
<dbReference type="PANTHER" id="PTHR31727">
    <property type="entry name" value="OLEOYL-ACYL CARRIER PROTEIN THIOESTERASE 1, CHLOROPLASTIC"/>
    <property type="match status" value="1"/>
</dbReference>
<evidence type="ECO:0000256" key="7">
    <source>
        <dbReference type="ARBA" id="ARBA00023160"/>
    </source>
</evidence>
<keyword evidence="4" id="KW-0276">Fatty acid metabolism</keyword>
<sequence>MIENGYVENIKVKYSEMDHNLALKPFTMLNYLQDIASKNAEDNGFGYSYITPKNIAWFLIKYHMEFEDYPVGVYDLTLKTKPRGYNKLFAYRDFEFWDNEKLLGRIASVWSLVNIDSRALIPINTALDNNPGMPPYEKKEDDLSFEKIKSPEKIDFQKEFEVRYNDLDVNEHANNGNYIVWAFEPLDFDFKTSHKIKTLDMIYKKELKFGEKVISQIEFQDDLTTVHRLQNSQNEDLCLIQCRWI</sequence>
<keyword evidence="3" id="KW-0378">Hydrolase</keyword>
<keyword evidence="7" id="KW-0275">Fatty acid biosynthesis</keyword>
<evidence type="ECO:0000259" key="9">
    <source>
        <dbReference type="Pfam" id="PF20791"/>
    </source>
</evidence>
<organism evidence="10 11">
    <name type="scientific">Candidatus Scatousia excrementipullorum</name>
    <dbReference type="NCBI Taxonomy" id="2840936"/>
    <lineage>
        <taxon>Bacteria</taxon>
        <taxon>Candidatus Scatousia</taxon>
    </lineage>
</organism>
<dbReference type="InterPro" id="IPR029069">
    <property type="entry name" value="HotDog_dom_sf"/>
</dbReference>
<dbReference type="Pfam" id="PF20791">
    <property type="entry name" value="Acyl-ACP_TE_C"/>
    <property type="match status" value="1"/>
</dbReference>
<keyword evidence="5" id="KW-0809">Transit peptide</keyword>
<evidence type="ECO:0000256" key="6">
    <source>
        <dbReference type="ARBA" id="ARBA00023098"/>
    </source>
</evidence>
<evidence type="ECO:0000256" key="4">
    <source>
        <dbReference type="ARBA" id="ARBA00022832"/>
    </source>
</evidence>
<evidence type="ECO:0000313" key="11">
    <source>
        <dbReference type="Proteomes" id="UP000823632"/>
    </source>
</evidence>